<dbReference type="RefSeq" id="WP_344909367.1">
    <property type="nucleotide sequence ID" value="NZ_BAABDL010000004.1"/>
</dbReference>
<comment type="caution">
    <text evidence="2">The sequence shown here is derived from an EMBL/GenBank/DDBJ whole genome shotgun (WGS) entry which is preliminary data.</text>
</comment>
<dbReference type="EMBL" id="BAABDL010000004">
    <property type="protein sequence ID" value="GAA4057475.1"/>
    <property type="molecule type" value="Genomic_DNA"/>
</dbReference>
<keyword evidence="1" id="KW-0472">Membrane</keyword>
<feature type="transmembrane region" description="Helical" evidence="1">
    <location>
        <begin position="43"/>
        <end position="63"/>
    </location>
</feature>
<evidence type="ECO:0000256" key="1">
    <source>
        <dbReference type="SAM" id="Phobius"/>
    </source>
</evidence>
<name>A0ABP7V1I7_9BACI</name>
<keyword evidence="1" id="KW-1133">Transmembrane helix</keyword>
<reference evidence="3" key="1">
    <citation type="journal article" date="2019" name="Int. J. Syst. Evol. Microbiol.">
        <title>The Global Catalogue of Microorganisms (GCM) 10K type strain sequencing project: providing services to taxonomists for standard genome sequencing and annotation.</title>
        <authorList>
            <consortium name="The Broad Institute Genomics Platform"/>
            <consortium name="The Broad Institute Genome Sequencing Center for Infectious Disease"/>
            <person name="Wu L."/>
            <person name="Ma J."/>
        </authorList>
    </citation>
    <scope>NUCLEOTIDE SEQUENCE [LARGE SCALE GENOMIC DNA]</scope>
    <source>
        <strain evidence="3">JCM 17250</strain>
    </source>
</reference>
<keyword evidence="3" id="KW-1185">Reference proteome</keyword>
<evidence type="ECO:0000313" key="2">
    <source>
        <dbReference type="EMBL" id="GAA4057475.1"/>
    </source>
</evidence>
<feature type="transmembrane region" description="Helical" evidence="1">
    <location>
        <begin position="12"/>
        <end position="31"/>
    </location>
</feature>
<proteinExistence type="predicted"/>
<protein>
    <submittedName>
        <fullName evidence="2">Uncharacterized protein</fullName>
    </submittedName>
</protein>
<accession>A0ABP7V1I7</accession>
<organism evidence="2 3">
    <name type="scientific">Amphibacillus indicireducens</name>
    <dbReference type="NCBI Taxonomy" id="1076330"/>
    <lineage>
        <taxon>Bacteria</taxon>
        <taxon>Bacillati</taxon>
        <taxon>Bacillota</taxon>
        <taxon>Bacilli</taxon>
        <taxon>Bacillales</taxon>
        <taxon>Bacillaceae</taxon>
        <taxon>Amphibacillus</taxon>
    </lineage>
</organism>
<evidence type="ECO:0000313" key="3">
    <source>
        <dbReference type="Proteomes" id="UP001501734"/>
    </source>
</evidence>
<dbReference type="Proteomes" id="UP001501734">
    <property type="component" value="Unassembled WGS sequence"/>
</dbReference>
<sequence length="146" mass="16887">MDEFRVKVRNRMFLLTTLFVVVITIYLILLYNQSKLSNSLSDIIDFYGGVLMSFSILIVLNIFKNFKALKSEKKLKKLYIKENDERTIMIMRKTGGIGINICIFGFAIATIIAGFFNETIFFTLLAATLYVALVKVLFKVYYHKKL</sequence>
<gene>
    <name evidence="2" type="ORF">GCM10022410_01100</name>
</gene>
<keyword evidence="1" id="KW-0812">Transmembrane</keyword>
<feature type="transmembrane region" description="Helical" evidence="1">
    <location>
        <begin position="122"/>
        <end position="142"/>
    </location>
</feature>
<feature type="transmembrane region" description="Helical" evidence="1">
    <location>
        <begin position="96"/>
        <end position="116"/>
    </location>
</feature>